<dbReference type="Pfam" id="PF11842">
    <property type="entry name" value="DUF3362"/>
    <property type="match status" value="1"/>
</dbReference>
<keyword evidence="3 6" id="KW-0479">Metal-binding</keyword>
<dbReference type="EMBL" id="METM01000007">
    <property type="protein sequence ID" value="OGB90508.1"/>
    <property type="molecule type" value="Genomic_DNA"/>
</dbReference>
<dbReference type="GO" id="GO:0003824">
    <property type="term" value="F:catalytic activity"/>
    <property type="evidence" value="ECO:0007669"/>
    <property type="project" value="InterPro"/>
</dbReference>
<dbReference type="PANTHER" id="PTHR32331:SF0">
    <property type="entry name" value="UPF0313 PROTEIN YGIQ"/>
    <property type="match status" value="1"/>
</dbReference>
<evidence type="ECO:0000256" key="1">
    <source>
        <dbReference type="ARBA" id="ARBA00022485"/>
    </source>
</evidence>
<dbReference type="SMART" id="SM00729">
    <property type="entry name" value="Elp3"/>
    <property type="match status" value="1"/>
</dbReference>
<dbReference type="SFLD" id="SFLDG01082">
    <property type="entry name" value="B12-binding_domain_containing"/>
    <property type="match status" value="1"/>
</dbReference>
<organism evidence="8 9">
    <name type="scientific">candidate division WOR-1 bacterium RIFCSPHIGHO2_01_FULL_53_15</name>
    <dbReference type="NCBI Taxonomy" id="1802564"/>
    <lineage>
        <taxon>Bacteria</taxon>
        <taxon>Bacillati</taxon>
        <taxon>Saganbacteria</taxon>
    </lineage>
</organism>
<keyword evidence="2 6" id="KW-0949">S-adenosyl-L-methionine</keyword>
<dbReference type="InterPro" id="IPR013704">
    <property type="entry name" value="UPF0313_N"/>
</dbReference>
<dbReference type="InterPro" id="IPR007197">
    <property type="entry name" value="rSAM"/>
</dbReference>
<dbReference type="HAMAP" id="MF_01251">
    <property type="entry name" value="UPF0313"/>
    <property type="match status" value="1"/>
</dbReference>
<evidence type="ECO:0000256" key="2">
    <source>
        <dbReference type="ARBA" id="ARBA00022691"/>
    </source>
</evidence>
<name>A0A1F4Q3J2_UNCSA</name>
<keyword evidence="1 6" id="KW-0004">4Fe-4S</keyword>
<dbReference type="Gene3D" id="3.80.30.20">
    <property type="entry name" value="tm_1862 like domain"/>
    <property type="match status" value="1"/>
</dbReference>
<dbReference type="SFLD" id="SFLDS00029">
    <property type="entry name" value="Radical_SAM"/>
    <property type="match status" value="1"/>
</dbReference>
<comment type="similarity">
    <text evidence="6">Belongs to the UPF0313 family.</text>
</comment>
<dbReference type="InterPro" id="IPR058240">
    <property type="entry name" value="rSAM_sf"/>
</dbReference>
<keyword evidence="4 6" id="KW-0408">Iron</keyword>
<evidence type="ECO:0000256" key="5">
    <source>
        <dbReference type="ARBA" id="ARBA00023014"/>
    </source>
</evidence>
<evidence type="ECO:0000313" key="8">
    <source>
        <dbReference type="EMBL" id="OGB90508.1"/>
    </source>
</evidence>
<dbReference type="InterPro" id="IPR024560">
    <property type="entry name" value="UPF0313_C"/>
</dbReference>
<reference evidence="8 9" key="1">
    <citation type="journal article" date="2016" name="Nat. Commun.">
        <title>Thousands of microbial genomes shed light on interconnected biogeochemical processes in an aquifer system.</title>
        <authorList>
            <person name="Anantharaman K."/>
            <person name="Brown C.T."/>
            <person name="Hug L.A."/>
            <person name="Sharon I."/>
            <person name="Castelle C.J."/>
            <person name="Probst A.J."/>
            <person name="Thomas B.C."/>
            <person name="Singh A."/>
            <person name="Wilkins M.J."/>
            <person name="Karaoz U."/>
            <person name="Brodie E.L."/>
            <person name="Williams K.H."/>
            <person name="Hubbard S.S."/>
            <person name="Banfield J.F."/>
        </authorList>
    </citation>
    <scope>NUCLEOTIDE SEQUENCE [LARGE SCALE GENOMIC DNA]</scope>
</reference>
<evidence type="ECO:0000259" key="7">
    <source>
        <dbReference type="PROSITE" id="PS51918"/>
    </source>
</evidence>
<dbReference type="GO" id="GO:0051539">
    <property type="term" value="F:4 iron, 4 sulfur cluster binding"/>
    <property type="evidence" value="ECO:0007669"/>
    <property type="project" value="UniProtKB-KW"/>
</dbReference>
<keyword evidence="5 6" id="KW-0411">Iron-sulfur</keyword>
<feature type="binding site" evidence="6">
    <location>
        <position position="330"/>
    </location>
    <ligand>
        <name>[4Fe-4S] cluster</name>
        <dbReference type="ChEBI" id="CHEBI:49883"/>
        <note>4Fe-4S-S-AdoMet</note>
    </ligand>
</feature>
<evidence type="ECO:0000256" key="6">
    <source>
        <dbReference type="HAMAP-Rule" id="MF_01251"/>
    </source>
</evidence>
<evidence type="ECO:0000256" key="3">
    <source>
        <dbReference type="ARBA" id="ARBA00022723"/>
    </source>
</evidence>
<accession>A0A1F4Q3J2</accession>
<sequence>MPNPHPLAQTVPPLPEGEGKFLPVDKADLKKRKIEQLDIILVTGDAYIDHPSFGAALIGRYLESRGFSVGIIAQPDWKSDDDLQKLGKPRLFFAVTAGNMDSMVGNYTSDKKIRRNDMYSPGNEGGRRPDRASIVYTNKLKALFPGVPVVIGGVEASLRRFAHYDYWDDKVRRPLLFDAKADFLNYGMGEKGILRVAEILNTKYEILNKSQLPNVQIPNTAIIVKDISGYKDALILPSYEEVLTDKKKFAEAFKLHDIEGRLKKPRIIIQPCQGRYLVVFPPENLTSKELDALFELPFARAPHTSYLKPIPAWDFVKFSTLSHRGCFGGCSFCSIGQHQGKYIVSRSLPSIKKEVKDILIKQPGFTGNILDVGGPTSNMYEMTCSKDGGCTRISCIYPTVCRNLNASQKPSLKLLKEVREIPGVKKLFIGSGIRYDLALTDPEYMAELVQHHVGGQLSIAPEHICEEVLLMMGKPRVKTFLDFQEKFEKLSRRHGKKQFLIPYFISSHPGSTLEHALELALFMKEHHIRVEQVQNFLPTPMTVATCMYYTGLDPFTGRSVHVPKGEERSFQRALLQPKLEKNYRLVVKALKQLGREDLIKTLT</sequence>
<dbReference type="SFLD" id="SFLDG01069">
    <property type="entry name" value="UPF0313"/>
    <property type="match status" value="1"/>
</dbReference>
<feature type="binding site" evidence="6">
    <location>
        <position position="326"/>
    </location>
    <ligand>
        <name>[4Fe-4S] cluster</name>
        <dbReference type="ChEBI" id="CHEBI:49883"/>
        <note>4Fe-4S-S-AdoMet</note>
    </ligand>
</feature>
<dbReference type="PANTHER" id="PTHR32331">
    <property type="entry name" value="UPF0313 PROTEIN YGIQ"/>
    <property type="match status" value="1"/>
</dbReference>
<dbReference type="Proteomes" id="UP000178724">
    <property type="component" value="Unassembled WGS sequence"/>
</dbReference>
<gene>
    <name evidence="8" type="ORF">A2625_03040</name>
</gene>
<dbReference type="Pfam" id="PF04055">
    <property type="entry name" value="Radical_SAM"/>
    <property type="match status" value="1"/>
</dbReference>
<dbReference type="PROSITE" id="PS51918">
    <property type="entry name" value="RADICAL_SAM"/>
    <property type="match status" value="1"/>
</dbReference>
<dbReference type="Pfam" id="PF08497">
    <property type="entry name" value="Radical_SAM_N"/>
    <property type="match status" value="1"/>
</dbReference>
<feature type="domain" description="Radical SAM core" evidence="7">
    <location>
        <begin position="308"/>
        <end position="578"/>
    </location>
</feature>
<dbReference type="AlphaFoldDB" id="A0A1F4Q3J2"/>
<dbReference type="InterPro" id="IPR022946">
    <property type="entry name" value="UPF0313"/>
</dbReference>
<evidence type="ECO:0000313" key="9">
    <source>
        <dbReference type="Proteomes" id="UP000178724"/>
    </source>
</evidence>
<proteinExistence type="inferred from homology"/>
<comment type="cofactor">
    <cofactor evidence="6">
        <name>[4Fe-4S] cluster</name>
        <dbReference type="ChEBI" id="CHEBI:49883"/>
    </cofactor>
    <text evidence="6">Binds 1 [4Fe-4S] cluster. The cluster is coordinated with 3 cysteines and an exchangeable S-adenosyl-L-methionine.</text>
</comment>
<comment type="caution">
    <text evidence="8">The sequence shown here is derived from an EMBL/GenBank/DDBJ whole genome shotgun (WGS) entry which is preliminary data.</text>
</comment>
<dbReference type="SUPFAM" id="SSF102114">
    <property type="entry name" value="Radical SAM enzymes"/>
    <property type="match status" value="1"/>
</dbReference>
<dbReference type="NCBIfam" id="TIGR03904">
    <property type="entry name" value="SAM_YgiQ"/>
    <property type="match status" value="1"/>
</dbReference>
<evidence type="ECO:0000256" key="4">
    <source>
        <dbReference type="ARBA" id="ARBA00023004"/>
    </source>
</evidence>
<dbReference type="InterPro" id="IPR023404">
    <property type="entry name" value="rSAM_horseshoe"/>
</dbReference>
<protein>
    <submittedName>
        <fullName evidence="8">YgiQ family radical SAM protein</fullName>
    </submittedName>
</protein>
<feature type="binding site" evidence="6">
    <location>
        <position position="333"/>
    </location>
    <ligand>
        <name>[4Fe-4S] cluster</name>
        <dbReference type="ChEBI" id="CHEBI:49883"/>
        <note>4Fe-4S-S-AdoMet</note>
    </ligand>
</feature>
<dbReference type="InterPro" id="IPR006638">
    <property type="entry name" value="Elp3/MiaA/NifB-like_rSAM"/>
</dbReference>
<dbReference type="GO" id="GO:0005506">
    <property type="term" value="F:iron ion binding"/>
    <property type="evidence" value="ECO:0007669"/>
    <property type="project" value="UniProtKB-UniRule"/>
</dbReference>